<evidence type="ECO:0000256" key="1">
    <source>
        <dbReference type="ARBA" id="ARBA00012528"/>
    </source>
</evidence>
<dbReference type="InterPro" id="IPR050469">
    <property type="entry name" value="Diguanylate_Cyclase"/>
</dbReference>
<dbReference type="NCBIfam" id="TIGR00254">
    <property type="entry name" value="GGDEF"/>
    <property type="match status" value="1"/>
</dbReference>
<dbReference type="InterPro" id="IPR003018">
    <property type="entry name" value="GAF"/>
</dbReference>
<dbReference type="Gene3D" id="3.30.450.40">
    <property type="match status" value="1"/>
</dbReference>
<proteinExistence type="predicted"/>
<accession>A0ABY4Y5W4</accession>
<dbReference type="Pfam" id="PF00990">
    <property type="entry name" value="GGDEF"/>
    <property type="match status" value="1"/>
</dbReference>
<dbReference type="SMART" id="SM00267">
    <property type="entry name" value="GGDEF"/>
    <property type="match status" value="1"/>
</dbReference>
<dbReference type="Pfam" id="PF01590">
    <property type="entry name" value="GAF"/>
    <property type="match status" value="1"/>
</dbReference>
<dbReference type="InterPro" id="IPR029787">
    <property type="entry name" value="Nucleotide_cyclase"/>
</dbReference>
<feature type="domain" description="GGDEF" evidence="3">
    <location>
        <begin position="205"/>
        <end position="334"/>
    </location>
</feature>
<dbReference type="SMART" id="SM00065">
    <property type="entry name" value="GAF"/>
    <property type="match status" value="1"/>
</dbReference>
<organism evidence="4 5">
    <name type="scientific">Legionella lytica</name>
    <dbReference type="NCBI Taxonomy" id="96232"/>
    <lineage>
        <taxon>Bacteria</taxon>
        <taxon>Pseudomonadati</taxon>
        <taxon>Pseudomonadota</taxon>
        <taxon>Gammaproteobacteria</taxon>
        <taxon>Legionellales</taxon>
        <taxon>Legionellaceae</taxon>
        <taxon>Legionella</taxon>
    </lineage>
</organism>
<dbReference type="SUPFAM" id="SSF55073">
    <property type="entry name" value="Nucleotide cyclase"/>
    <property type="match status" value="1"/>
</dbReference>
<dbReference type="Proteomes" id="UP001057474">
    <property type="component" value="Chromosome"/>
</dbReference>
<keyword evidence="5" id="KW-1185">Reference proteome</keyword>
<gene>
    <name evidence="4" type="ORF">J2N86_09895</name>
</gene>
<dbReference type="EMBL" id="CP071527">
    <property type="protein sequence ID" value="USQ13014.1"/>
    <property type="molecule type" value="Genomic_DNA"/>
</dbReference>
<dbReference type="PANTHER" id="PTHR45138">
    <property type="entry name" value="REGULATORY COMPONENTS OF SENSORY TRANSDUCTION SYSTEM"/>
    <property type="match status" value="1"/>
</dbReference>
<dbReference type="RefSeq" id="WP_252579226.1">
    <property type="nucleotide sequence ID" value="NZ_CP071527.1"/>
</dbReference>
<dbReference type="PROSITE" id="PS50887">
    <property type="entry name" value="GGDEF"/>
    <property type="match status" value="1"/>
</dbReference>
<dbReference type="InterPro" id="IPR043128">
    <property type="entry name" value="Rev_trsase/Diguanyl_cyclase"/>
</dbReference>
<dbReference type="InterPro" id="IPR000160">
    <property type="entry name" value="GGDEF_dom"/>
</dbReference>
<dbReference type="SUPFAM" id="SSF55781">
    <property type="entry name" value="GAF domain-like"/>
    <property type="match status" value="1"/>
</dbReference>
<comment type="catalytic activity">
    <reaction evidence="2">
        <text>2 GTP = 3',3'-c-di-GMP + 2 diphosphate</text>
        <dbReference type="Rhea" id="RHEA:24898"/>
        <dbReference type="ChEBI" id="CHEBI:33019"/>
        <dbReference type="ChEBI" id="CHEBI:37565"/>
        <dbReference type="ChEBI" id="CHEBI:58805"/>
        <dbReference type="EC" id="2.7.7.65"/>
    </reaction>
</comment>
<reference evidence="4" key="1">
    <citation type="submission" date="2021-03" db="EMBL/GenBank/DDBJ databases">
        <title>Legionella lytica PCM 2298.</title>
        <authorList>
            <person name="Koper P."/>
        </authorList>
    </citation>
    <scope>NUCLEOTIDE SEQUENCE</scope>
    <source>
        <strain evidence="4">PCM 2298</strain>
    </source>
</reference>
<dbReference type="PANTHER" id="PTHR45138:SF9">
    <property type="entry name" value="DIGUANYLATE CYCLASE DGCM-RELATED"/>
    <property type="match status" value="1"/>
</dbReference>
<dbReference type="CDD" id="cd01949">
    <property type="entry name" value="GGDEF"/>
    <property type="match status" value="1"/>
</dbReference>
<dbReference type="Gene3D" id="3.30.70.270">
    <property type="match status" value="1"/>
</dbReference>
<evidence type="ECO:0000259" key="3">
    <source>
        <dbReference type="PROSITE" id="PS50887"/>
    </source>
</evidence>
<evidence type="ECO:0000313" key="4">
    <source>
        <dbReference type="EMBL" id="USQ13014.1"/>
    </source>
</evidence>
<evidence type="ECO:0000256" key="2">
    <source>
        <dbReference type="ARBA" id="ARBA00034247"/>
    </source>
</evidence>
<sequence>MPEAPYLPNEEQRLAAVQKSQMFGTPAEERFDKITRLARKLFNVPLAVIDILGAKVSWIKSSQGLKAVMGIRKDSYCHHTILDDEICVTFDARKDPRFFDSAYTDTWVFYAGVPIHFEGERIGVFCVGDTKPRRFSLEQQETLRDLASLVERELNFHVLSEAQVRLAQQNEELERKSRIDPLTHSWNRAAIFDIAAMELENIQDSFLAILMIDVDCFKEVNDTYGHQAGDLALHTMVEKIRAILRPKDALGRYGGDEFLAVLADVNLSEALRISQQICDEIAATPISFDGSIIYLTCSIGCAISTSLDDIYSLVKHADEALYQAKEAGRGNVGF</sequence>
<evidence type="ECO:0000313" key="5">
    <source>
        <dbReference type="Proteomes" id="UP001057474"/>
    </source>
</evidence>
<protein>
    <recommendedName>
        <fullName evidence="1">diguanylate cyclase</fullName>
        <ecNumber evidence="1">2.7.7.65</ecNumber>
    </recommendedName>
</protein>
<dbReference type="InterPro" id="IPR029016">
    <property type="entry name" value="GAF-like_dom_sf"/>
</dbReference>
<dbReference type="EC" id="2.7.7.65" evidence="1"/>
<name>A0ABY4Y5W4_9GAMM</name>